<accession>M2N0S5</accession>
<dbReference type="Pfam" id="PF16093">
    <property type="entry name" value="PAC4"/>
    <property type="match status" value="1"/>
</dbReference>
<protein>
    <recommendedName>
        <fullName evidence="3">Proteasome assembly chaperone 3</fullName>
    </recommendedName>
</protein>
<dbReference type="EMBL" id="KB445562">
    <property type="protein sequence ID" value="EMC92235.1"/>
    <property type="molecule type" value="Genomic_DNA"/>
</dbReference>
<evidence type="ECO:0000313" key="1">
    <source>
        <dbReference type="EMBL" id="EMC92235.1"/>
    </source>
</evidence>
<name>M2N0S5_BAUPA</name>
<proteinExistence type="predicted"/>
<dbReference type="GO" id="GO:0043248">
    <property type="term" value="P:proteasome assembly"/>
    <property type="evidence" value="ECO:0007669"/>
    <property type="project" value="InterPro"/>
</dbReference>
<dbReference type="HOGENOM" id="CLU_108992_0_0_1"/>
<feature type="non-terminal residue" evidence="1">
    <location>
        <position position="135"/>
    </location>
</feature>
<dbReference type="AlphaFoldDB" id="M2N0S5"/>
<evidence type="ECO:0000313" key="2">
    <source>
        <dbReference type="Proteomes" id="UP000011761"/>
    </source>
</evidence>
<dbReference type="eggNOG" id="ENOG502SAIH">
    <property type="taxonomic scope" value="Eukaryota"/>
</dbReference>
<reference evidence="1 2" key="1">
    <citation type="journal article" date="2012" name="PLoS Pathog.">
        <title>Diverse lifestyles and strategies of plant pathogenesis encoded in the genomes of eighteen Dothideomycetes fungi.</title>
        <authorList>
            <person name="Ohm R.A."/>
            <person name="Feau N."/>
            <person name="Henrissat B."/>
            <person name="Schoch C.L."/>
            <person name="Horwitz B.A."/>
            <person name="Barry K.W."/>
            <person name="Condon B.J."/>
            <person name="Copeland A.C."/>
            <person name="Dhillon B."/>
            <person name="Glaser F."/>
            <person name="Hesse C.N."/>
            <person name="Kosti I."/>
            <person name="LaButti K."/>
            <person name="Lindquist E.A."/>
            <person name="Lucas S."/>
            <person name="Salamov A.A."/>
            <person name="Bradshaw R.E."/>
            <person name="Ciuffetti L."/>
            <person name="Hamelin R.C."/>
            <person name="Kema G.H.J."/>
            <person name="Lawrence C."/>
            <person name="Scott J.A."/>
            <person name="Spatafora J.W."/>
            <person name="Turgeon B.G."/>
            <person name="de Wit P.J.G.M."/>
            <person name="Zhong S."/>
            <person name="Goodwin S.B."/>
            <person name="Grigoriev I.V."/>
        </authorList>
    </citation>
    <scope>NUCLEOTIDE SEQUENCE [LARGE SCALE GENOMIC DNA]</scope>
    <source>
        <strain evidence="1 2">UAMH 10762</strain>
    </source>
</reference>
<dbReference type="RefSeq" id="XP_007680443.1">
    <property type="nucleotide sequence ID" value="XM_007682253.1"/>
</dbReference>
<keyword evidence="2" id="KW-1185">Reference proteome</keyword>
<dbReference type="Gene3D" id="3.30.230.100">
    <property type="match status" value="1"/>
</dbReference>
<dbReference type="Proteomes" id="UP000011761">
    <property type="component" value="Unassembled WGS sequence"/>
</dbReference>
<dbReference type="KEGG" id="bcom:BAUCODRAFT_47957"/>
<feature type="non-terminal residue" evidence="1">
    <location>
        <position position="1"/>
    </location>
</feature>
<evidence type="ECO:0008006" key="3">
    <source>
        <dbReference type="Google" id="ProtNLM"/>
    </source>
</evidence>
<organism evidence="1 2">
    <name type="scientific">Baudoinia panamericana (strain UAMH 10762)</name>
    <name type="common">Angels' share fungus</name>
    <name type="synonym">Baudoinia compniacensis (strain UAMH 10762)</name>
    <dbReference type="NCBI Taxonomy" id="717646"/>
    <lineage>
        <taxon>Eukaryota</taxon>
        <taxon>Fungi</taxon>
        <taxon>Dikarya</taxon>
        <taxon>Ascomycota</taxon>
        <taxon>Pezizomycotina</taxon>
        <taxon>Dothideomycetes</taxon>
        <taxon>Dothideomycetidae</taxon>
        <taxon>Mycosphaerellales</taxon>
        <taxon>Teratosphaeriaceae</taxon>
        <taxon>Baudoinia</taxon>
    </lineage>
</organism>
<dbReference type="OrthoDB" id="5407417at2759"/>
<gene>
    <name evidence="1" type="ORF">BAUCODRAFT_47957</name>
</gene>
<dbReference type="InterPro" id="IPR032157">
    <property type="entry name" value="PAC4"/>
</dbReference>
<dbReference type="GeneID" id="19114746"/>
<dbReference type="OMA" id="VYVGCSI"/>
<sequence length="135" mass="14077">NGTVSTGKPIELAISLHHSPGTRIHLHITILATNIMLFVTTGTLDAGQAGAAMGSLVYAMPDRYNPTQPISTALYSSSASLDFATRMAKVLARRTGKPSYVGGSLNLSNAAGGGTLEEEMEAFRTIVEVVTAEVA</sequence>